<evidence type="ECO:0000259" key="1">
    <source>
        <dbReference type="Pfam" id="PF00144"/>
    </source>
</evidence>
<protein>
    <submittedName>
        <fullName evidence="2">Class A beta-lactamase-related serine hydrolase</fullName>
    </submittedName>
</protein>
<dbReference type="SUPFAM" id="SSF56601">
    <property type="entry name" value="beta-lactamase/transpeptidase-like"/>
    <property type="match status" value="1"/>
</dbReference>
<dbReference type="InterPro" id="IPR050491">
    <property type="entry name" value="AmpC-like"/>
</dbReference>
<gene>
    <name evidence="2" type="ORF">D1222_12370</name>
</gene>
<evidence type="ECO:0000313" key="3">
    <source>
        <dbReference type="Proteomes" id="UP000265845"/>
    </source>
</evidence>
<accession>A0A399RES9</accession>
<dbReference type="GO" id="GO:0016787">
    <property type="term" value="F:hydrolase activity"/>
    <property type="evidence" value="ECO:0007669"/>
    <property type="project" value="UniProtKB-KW"/>
</dbReference>
<dbReference type="PANTHER" id="PTHR46825:SF9">
    <property type="entry name" value="BETA-LACTAMASE-RELATED DOMAIN-CONTAINING PROTEIN"/>
    <property type="match status" value="1"/>
</dbReference>
<dbReference type="EMBL" id="QWGA01000007">
    <property type="protein sequence ID" value="RIJ29143.1"/>
    <property type="molecule type" value="Genomic_DNA"/>
</dbReference>
<dbReference type="InterPro" id="IPR001466">
    <property type="entry name" value="Beta-lactam-related"/>
</dbReference>
<feature type="domain" description="Beta-lactamase-related" evidence="1">
    <location>
        <begin position="35"/>
        <end position="358"/>
    </location>
</feature>
<dbReference type="Gene3D" id="3.40.710.10">
    <property type="entry name" value="DD-peptidase/beta-lactamase superfamily"/>
    <property type="match status" value="1"/>
</dbReference>
<organism evidence="2 3">
    <name type="scientific">Henriciella algicola</name>
    <dbReference type="NCBI Taxonomy" id="1608422"/>
    <lineage>
        <taxon>Bacteria</taxon>
        <taxon>Pseudomonadati</taxon>
        <taxon>Pseudomonadota</taxon>
        <taxon>Alphaproteobacteria</taxon>
        <taxon>Hyphomonadales</taxon>
        <taxon>Hyphomonadaceae</taxon>
        <taxon>Henriciella</taxon>
    </lineage>
</organism>
<name>A0A399RES9_9PROT</name>
<dbReference type="Proteomes" id="UP000265845">
    <property type="component" value="Unassembled WGS sequence"/>
</dbReference>
<dbReference type="RefSeq" id="WP_119454558.1">
    <property type="nucleotide sequence ID" value="NZ_QWGA01000007.1"/>
</dbReference>
<dbReference type="Pfam" id="PF00144">
    <property type="entry name" value="Beta-lactamase"/>
    <property type="match status" value="1"/>
</dbReference>
<dbReference type="OrthoDB" id="5377981at2"/>
<keyword evidence="3" id="KW-1185">Reference proteome</keyword>
<dbReference type="PANTHER" id="PTHR46825">
    <property type="entry name" value="D-ALANYL-D-ALANINE-CARBOXYPEPTIDASE/ENDOPEPTIDASE AMPH"/>
    <property type="match status" value="1"/>
</dbReference>
<sequence>MIRTMLIATTGLAAFGAGASAQSAEEQLESRYRALAAIIDARLEREAVPGASFGLIHDQSLVWSHHYGVEDKETGTPVTGDTVFSICSVSKLFNGVAAMSLVEEGSLDLDQPIFDYVGTDGPKDETGAEETATLRNILSHVSGLPREGVEDFWTDTSFPDTAALMASTSAHDQLYRPYDHWQYSNLGMALIGEAIAGASGKSWGDYITDTILTPLGMSETRTDMPFEEVGNGFARGYYVRNGKGERAPVPEHTFKAYAPAAGIASSVNDMAKFASWHFRLHENGGEEILKATTLRNMQRVHWVNQDFDGPAWGLAYAANRYGEKTLWGHGGYCPGSRTEFVMRLPDKTGYVMMMTANDVITGFYTRLAYDFLNAKVTAVHGADDEAAEDEEDTGEVDTEAPDVDLSDFEGYYAPENYDWDRYIGIDDGKLFSISVFNSDPVKNMEIFVHDEGDRFYRQRDDESEGEPVIFERDEAGNVVAIVQHSYRSYKR</sequence>
<evidence type="ECO:0000313" key="2">
    <source>
        <dbReference type="EMBL" id="RIJ29143.1"/>
    </source>
</evidence>
<dbReference type="InterPro" id="IPR012338">
    <property type="entry name" value="Beta-lactam/transpept-like"/>
</dbReference>
<comment type="caution">
    <text evidence="2">The sequence shown here is derived from an EMBL/GenBank/DDBJ whole genome shotgun (WGS) entry which is preliminary data.</text>
</comment>
<proteinExistence type="predicted"/>
<dbReference type="AlphaFoldDB" id="A0A399RES9"/>
<keyword evidence="2" id="KW-0378">Hydrolase</keyword>
<reference evidence="2 3" key="1">
    <citation type="submission" date="2018-08" db="EMBL/GenBank/DDBJ databases">
        <title>Henriciella mobilis sp. nov., isolated from seawater.</title>
        <authorList>
            <person name="Cheng H."/>
            <person name="Wu Y.-H."/>
            <person name="Xu X.-W."/>
            <person name="Guo L.-L."/>
        </authorList>
    </citation>
    <scope>NUCLEOTIDE SEQUENCE [LARGE SCALE GENOMIC DNA]</scope>
    <source>
        <strain evidence="2 3">CCUG67844</strain>
    </source>
</reference>